<dbReference type="InterPro" id="IPR043129">
    <property type="entry name" value="ATPase_NBD"/>
</dbReference>
<feature type="region of interest" description="Disordered" evidence="2">
    <location>
        <begin position="407"/>
        <end position="434"/>
    </location>
</feature>
<dbReference type="PANTHER" id="PTHR18964:SF149">
    <property type="entry name" value="BIFUNCTIONAL UDP-N-ACETYLGLUCOSAMINE 2-EPIMERASE_N-ACETYLMANNOSAMINE KINASE"/>
    <property type="match status" value="1"/>
</dbReference>
<dbReference type="PROSITE" id="PS01125">
    <property type="entry name" value="ROK"/>
    <property type="match status" value="1"/>
</dbReference>
<dbReference type="EMBL" id="AP023359">
    <property type="protein sequence ID" value="BCJ64093.1"/>
    <property type="molecule type" value="Genomic_DNA"/>
</dbReference>
<dbReference type="InterPro" id="IPR036390">
    <property type="entry name" value="WH_DNA-bd_sf"/>
</dbReference>
<dbReference type="InterPro" id="IPR036388">
    <property type="entry name" value="WH-like_DNA-bd_sf"/>
</dbReference>
<organism evidence="3 4">
    <name type="scientific">Polymorphospora rubra</name>
    <dbReference type="NCBI Taxonomy" id="338584"/>
    <lineage>
        <taxon>Bacteria</taxon>
        <taxon>Bacillati</taxon>
        <taxon>Actinomycetota</taxon>
        <taxon>Actinomycetes</taxon>
        <taxon>Micromonosporales</taxon>
        <taxon>Micromonosporaceae</taxon>
        <taxon>Polymorphospora</taxon>
    </lineage>
</organism>
<keyword evidence="3" id="KW-0418">Kinase</keyword>
<evidence type="ECO:0000256" key="1">
    <source>
        <dbReference type="ARBA" id="ARBA00006479"/>
    </source>
</evidence>
<dbReference type="SUPFAM" id="SSF53067">
    <property type="entry name" value="Actin-like ATPase domain"/>
    <property type="match status" value="1"/>
</dbReference>
<dbReference type="KEGG" id="pry:Prubr_11140"/>
<evidence type="ECO:0000313" key="3">
    <source>
        <dbReference type="EMBL" id="BCJ64093.1"/>
    </source>
</evidence>
<dbReference type="PANTHER" id="PTHR18964">
    <property type="entry name" value="ROK (REPRESSOR, ORF, KINASE) FAMILY"/>
    <property type="match status" value="1"/>
</dbReference>
<dbReference type="Pfam" id="PF00480">
    <property type="entry name" value="ROK"/>
    <property type="match status" value="1"/>
</dbReference>
<reference evidence="3" key="1">
    <citation type="submission" date="2020-08" db="EMBL/GenBank/DDBJ databases">
        <title>Whole genome shotgun sequence of Polymorphospora rubra NBRC 101157.</title>
        <authorList>
            <person name="Komaki H."/>
            <person name="Tamura T."/>
        </authorList>
    </citation>
    <scope>NUCLEOTIDE SEQUENCE</scope>
    <source>
        <strain evidence="3">NBRC 101157</strain>
    </source>
</reference>
<dbReference type="SUPFAM" id="SSF46785">
    <property type="entry name" value="Winged helix' DNA-binding domain"/>
    <property type="match status" value="1"/>
</dbReference>
<dbReference type="InterPro" id="IPR049874">
    <property type="entry name" value="ROK_cs"/>
</dbReference>
<keyword evidence="4" id="KW-1185">Reference proteome</keyword>
<sequence>MGARKPSTVRDLRRGNRAELLSAIYFDGPVSRHELIRATGLSSASVSNVTSELIESGAVVEAGAVDSEGGRPRILLRANPARGCVVGVSVGPRRLLAGAFDLTLRERSRVTVPLAPGDQRPDEVVRRLLDAVAEVLADAAIDPAAVLGLGVGVSGVVEHGPDPLVSDQTMGWSRLPLERLLRAGTDLPLFIDNGAKNMGRAEMWFGAGRGAQQAVIALVSSGVGAAIVTNGVIYQGASSSAGEWGHMKVEVGGRRCRCGARGCLEAYVGAEAVVERYHQLAGIRPEPTLDEQALLRQIVAEAGATGAPNSEVARRVLDETAVYLGVGVANLINLVNPERIIVGGWAGLLLGDVLLPQLREAARENALRTPFGHTTIDLALLGADAAIVGAATLPVAEFLRTGGVAREVSGQAPPPRRAVPAGDGPVSPRTPYPV</sequence>
<dbReference type="AlphaFoldDB" id="A0A810MWV0"/>
<evidence type="ECO:0000313" key="4">
    <source>
        <dbReference type="Proteomes" id="UP000680866"/>
    </source>
</evidence>
<proteinExistence type="inferred from homology"/>
<name>A0A810MWV0_9ACTN</name>
<dbReference type="InterPro" id="IPR000600">
    <property type="entry name" value="ROK"/>
</dbReference>
<dbReference type="RefSeq" id="WP_212822242.1">
    <property type="nucleotide sequence ID" value="NZ_AP023359.1"/>
</dbReference>
<dbReference type="GO" id="GO:0016301">
    <property type="term" value="F:kinase activity"/>
    <property type="evidence" value="ECO:0007669"/>
    <property type="project" value="UniProtKB-KW"/>
</dbReference>
<accession>A0A810MWV0</accession>
<dbReference type="Proteomes" id="UP000680866">
    <property type="component" value="Chromosome"/>
</dbReference>
<keyword evidence="3" id="KW-0808">Transferase</keyword>
<comment type="similarity">
    <text evidence="1">Belongs to the ROK (NagC/XylR) family.</text>
</comment>
<dbReference type="Gene3D" id="1.10.10.10">
    <property type="entry name" value="Winged helix-like DNA-binding domain superfamily/Winged helix DNA-binding domain"/>
    <property type="match status" value="1"/>
</dbReference>
<protein>
    <submittedName>
        <fullName evidence="3">Sugar kinase</fullName>
    </submittedName>
</protein>
<gene>
    <name evidence="3" type="ORF">Prubr_11140</name>
</gene>
<evidence type="ECO:0000256" key="2">
    <source>
        <dbReference type="SAM" id="MobiDB-lite"/>
    </source>
</evidence>
<dbReference type="Gene3D" id="3.30.420.40">
    <property type="match status" value="2"/>
</dbReference>